<protein>
    <submittedName>
        <fullName evidence="1 3">Uncharacterized protein</fullName>
    </submittedName>
</protein>
<name>A0A183VHA2_TOXCA</name>
<accession>A0A183VHA2</accession>
<gene>
    <name evidence="1" type="ORF">TCNE_LOCUS20122</name>
</gene>
<organism evidence="2 3">
    <name type="scientific">Toxocara canis</name>
    <name type="common">Canine roundworm</name>
    <dbReference type="NCBI Taxonomy" id="6265"/>
    <lineage>
        <taxon>Eukaryota</taxon>
        <taxon>Metazoa</taxon>
        <taxon>Ecdysozoa</taxon>
        <taxon>Nematoda</taxon>
        <taxon>Chromadorea</taxon>
        <taxon>Rhabditida</taxon>
        <taxon>Spirurina</taxon>
        <taxon>Ascaridomorpha</taxon>
        <taxon>Ascaridoidea</taxon>
        <taxon>Toxocaridae</taxon>
        <taxon>Toxocara</taxon>
    </lineage>
</organism>
<sequence length="186" mass="21681">MKKDVQLQAVAERLDRVHKQMQNQMNSLSPRSRRIMTQIIESVLTFNQGRFFISMVSFKELSSNDKKQIYGLFPWMRKIRQFFAWGDQWDNHLVVDMANCAHALVLGGPGRHWMVRCRQRSAEQYRMGSVLLDKVVRDCHCGVVPKLRRAVLQTPEKVIGDGRIGDNRSCKCCVYCFLNAQFPMRD</sequence>
<reference evidence="3" key="1">
    <citation type="submission" date="2016-06" db="UniProtKB">
        <authorList>
            <consortium name="WormBaseParasite"/>
        </authorList>
    </citation>
    <scope>IDENTIFICATION</scope>
</reference>
<keyword evidence="2" id="KW-1185">Reference proteome</keyword>
<evidence type="ECO:0000313" key="1">
    <source>
        <dbReference type="EMBL" id="VDM51443.1"/>
    </source>
</evidence>
<proteinExistence type="predicted"/>
<dbReference type="EMBL" id="UYWY01028314">
    <property type="protein sequence ID" value="VDM51443.1"/>
    <property type="molecule type" value="Genomic_DNA"/>
</dbReference>
<dbReference type="Proteomes" id="UP000050794">
    <property type="component" value="Unassembled WGS sequence"/>
</dbReference>
<evidence type="ECO:0000313" key="3">
    <source>
        <dbReference type="WBParaSite" id="TCNE_0002012601-mRNA-1"/>
    </source>
</evidence>
<reference evidence="1 2" key="2">
    <citation type="submission" date="2018-11" db="EMBL/GenBank/DDBJ databases">
        <authorList>
            <consortium name="Pathogen Informatics"/>
        </authorList>
    </citation>
    <scope>NUCLEOTIDE SEQUENCE [LARGE SCALE GENOMIC DNA]</scope>
</reference>
<evidence type="ECO:0000313" key="2">
    <source>
        <dbReference type="Proteomes" id="UP000050794"/>
    </source>
</evidence>
<dbReference type="AlphaFoldDB" id="A0A183VHA2"/>
<dbReference type="WBParaSite" id="TCNE_0002012601-mRNA-1">
    <property type="protein sequence ID" value="TCNE_0002012601-mRNA-1"/>
    <property type="gene ID" value="TCNE_0002012601"/>
</dbReference>